<name>A0A0M6WE75_9FIRM</name>
<proteinExistence type="predicted"/>
<reference evidence="1" key="1">
    <citation type="submission" date="2015-05" db="EMBL/GenBank/DDBJ databases">
        <authorList>
            <person name="Wang D.B."/>
            <person name="Wang M."/>
        </authorList>
    </citation>
    <scope>NUCLEOTIDE SEQUENCE [LARGE SCALE GENOMIC DNA]</scope>
    <source>
        <strain evidence="1">M72</strain>
    </source>
</reference>
<dbReference type="STRING" id="301302.ERS852420_01562"/>
<organism evidence="1 3">
    <name type="scientific">Roseburia faecis</name>
    <dbReference type="NCBI Taxonomy" id="301302"/>
    <lineage>
        <taxon>Bacteria</taxon>
        <taxon>Bacillati</taxon>
        <taxon>Bacillota</taxon>
        <taxon>Clostridia</taxon>
        <taxon>Lachnospirales</taxon>
        <taxon>Lachnospiraceae</taxon>
        <taxon>Roseburia</taxon>
    </lineage>
</organism>
<gene>
    <name evidence="2" type="ORF">ERS852420_01562</name>
    <name evidence="1" type="ORF">M72_02871</name>
</gene>
<sequence>MEGVFFISFYETMLLQQKQLQQKLTDIQKQLQQLPEGKLICTRCGNRTKWYRSDGHTKTYIPKDQKPYASQLAIRRYLLEKQKEYQTNLDALAYYFRHDSYNSGKAEQLLTYDSAYHSLLAEHFQPVSQELQTWESSPYNKNKNYPEQLKHKTCKNEFMRSKSEAMIAMSLYVQKIPYRYECELKLGSITLFPDFTIRHPETGEIFYWEHFGMMDKSEYVKNASDKISLYMKYGIYPNDKLLVSYETQKQPLSTEQIQRLLQFHFDCQFQ</sequence>
<reference evidence="3" key="2">
    <citation type="submission" date="2015-05" db="EMBL/GenBank/DDBJ databases">
        <authorList>
            <consortium name="Pathogen Informatics"/>
        </authorList>
    </citation>
    <scope>NUCLEOTIDE SEQUENCE [LARGE SCALE GENOMIC DNA]</scope>
    <source>
        <strain evidence="2 4">2789STDY5608863</strain>
        <strain evidence="3">M72</strain>
    </source>
</reference>
<evidence type="ECO:0000313" key="1">
    <source>
        <dbReference type="EMBL" id="CRL33716.1"/>
    </source>
</evidence>
<dbReference type="Proteomes" id="UP000049979">
    <property type="component" value="Unassembled WGS sequence"/>
</dbReference>
<dbReference type="EMBL" id="CVRR01000005">
    <property type="protein sequence ID" value="CRL33716.1"/>
    <property type="molecule type" value="Genomic_DNA"/>
</dbReference>
<protein>
    <submittedName>
        <fullName evidence="1">Uncharacterized protein</fullName>
    </submittedName>
</protein>
<keyword evidence="3" id="KW-1185">Reference proteome</keyword>
<dbReference type="AlphaFoldDB" id="A0A0M6WE75"/>
<evidence type="ECO:0000313" key="2">
    <source>
        <dbReference type="EMBL" id="CUM92247.1"/>
    </source>
</evidence>
<dbReference type="Proteomes" id="UP000095495">
    <property type="component" value="Unassembled WGS sequence"/>
</dbReference>
<evidence type="ECO:0000313" key="4">
    <source>
        <dbReference type="Proteomes" id="UP000095495"/>
    </source>
</evidence>
<dbReference type="EMBL" id="CYXV01000005">
    <property type="protein sequence ID" value="CUM92247.1"/>
    <property type="molecule type" value="Genomic_DNA"/>
</dbReference>
<accession>A0A0M6WE75</accession>
<evidence type="ECO:0000313" key="3">
    <source>
        <dbReference type="Proteomes" id="UP000049979"/>
    </source>
</evidence>